<proteinExistence type="inferred from homology"/>
<dbReference type="EMBL" id="NGKC01000001">
    <property type="protein sequence ID" value="RSU14586.1"/>
    <property type="molecule type" value="Genomic_DNA"/>
</dbReference>
<comment type="similarity">
    <text evidence="9">Belongs to the ComGC family.</text>
</comment>
<dbReference type="GO" id="GO:0015627">
    <property type="term" value="C:type II protein secretion system complex"/>
    <property type="evidence" value="ECO:0007669"/>
    <property type="project" value="InterPro"/>
</dbReference>
<dbReference type="SUPFAM" id="SSF54523">
    <property type="entry name" value="Pili subunits"/>
    <property type="match status" value="1"/>
</dbReference>
<evidence type="ECO:0000256" key="7">
    <source>
        <dbReference type="ARBA" id="ARBA00023136"/>
    </source>
</evidence>
<reference evidence="11 12" key="1">
    <citation type="submission" date="2017-05" db="EMBL/GenBank/DDBJ databases">
        <title>Vagococcus spp. assemblies.</title>
        <authorList>
            <person name="Gulvik C.A."/>
        </authorList>
    </citation>
    <scope>NUCLEOTIDE SEQUENCE [LARGE SCALE GENOMIC DNA]</scope>
    <source>
        <strain evidence="11 12">LMG 24798</strain>
    </source>
</reference>
<dbReference type="OrthoDB" id="2200323at2"/>
<dbReference type="NCBIfam" id="TIGR02532">
    <property type="entry name" value="IV_pilin_GFxxxE"/>
    <property type="match status" value="1"/>
</dbReference>
<dbReference type="RefSeq" id="WP_126811478.1">
    <property type="nucleotide sequence ID" value="NZ_NGKC01000001.1"/>
</dbReference>
<name>A0A430B2M9_9ENTE</name>
<dbReference type="GO" id="GO:0030420">
    <property type="term" value="P:establishment of competence for transformation"/>
    <property type="evidence" value="ECO:0007669"/>
    <property type="project" value="UniProtKB-KW"/>
</dbReference>
<sequence>MRKKKYAAFTLLEMLIVLLVISVLLLLFIPNLSDKRTAINEQGRTALEKVISTQVEMYTLDKNSAPASLAELKQSKYITEEQYKKAVEYGIELK</sequence>
<dbReference type="InterPro" id="IPR012902">
    <property type="entry name" value="N_methyl_site"/>
</dbReference>
<keyword evidence="7 10" id="KW-0472">Membrane</keyword>
<dbReference type="Proteomes" id="UP000286773">
    <property type="component" value="Unassembled WGS sequence"/>
</dbReference>
<protein>
    <recommendedName>
        <fullName evidence="13">Competence protein ComG</fullName>
    </recommendedName>
</protein>
<keyword evidence="4" id="KW-0488">Methylation</keyword>
<keyword evidence="12" id="KW-1185">Reference proteome</keyword>
<comment type="caution">
    <text evidence="11">The sequence shown here is derived from an EMBL/GenBank/DDBJ whole genome shotgun (WGS) entry which is preliminary data.</text>
</comment>
<dbReference type="GO" id="GO:0009986">
    <property type="term" value="C:cell surface"/>
    <property type="evidence" value="ECO:0007669"/>
    <property type="project" value="UniProtKB-SubCell"/>
</dbReference>
<dbReference type="Pfam" id="PF07963">
    <property type="entry name" value="N_methyl"/>
    <property type="match status" value="1"/>
</dbReference>
<evidence type="ECO:0000256" key="9">
    <source>
        <dbReference type="ARBA" id="ARBA00043982"/>
    </source>
</evidence>
<dbReference type="AlphaFoldDB" id="A0A430B2M9"/>
<evidence type="ECO:0000256" key="5">
    <source>
        <dbReference type="ARBA" id="ARBA00022692"/>
    </source>
</evidence>
<dbReference type="InterPro" id="IPR016940">
    <property type="entry name" value="ComGC"/>
</dbReference>
<keyword evidence="5 10" id="KW-0812">Transmembrane</keyword>
<evidence type="ECO:0000256" key="2">
    <source>
        <dbReference type="ARBA" id="ARBA00004241"/>
    </source>
</evidence>
<organism evidence="11 12">
    <name type="scientific">Vagococcus acidifermentans</name>
    <dbReference type="NCBI Taxonomy" id="564710"/>
    <lineage>
        <taxon>Bacteria</taxon>
        <taxon>Bacillati</taxon>
        <taxon>Bacillota</taxon>
        <taxon>Bacilli</taxon>
        <taxon>Lactobacillales</taxon>
        <taxon>Enterococcaceae</taxon>
        <taxon>Vagococcus</taxon>
    </lineage>
</organism>
<evidence type="ECO:0000313" key="12">
    <source>
        <dbReference type="Proteomes" id="UP000286773"/>
    </source>
</evidence>
<dbReference type="NCBIfam" id="NF040999">
    <property type="entry name" value="pilin_ComGC"/>
    <property type="match status" value="1"/>
</dbReference>
<evidence type="ECO:0000256" key="6">
    <source>
        <dbReference type="ARBA" id="ARBA00022989"/>
    </source>
</evidence>
<dbReference type="GO" id="GO:0005886">
    <property type="term" value="C:plasma membrane"/>
    <property type="evidence" value="ECO:0007669"/>
    <property type="project" value="UniProtKB-SubCell"/>
</dbReference>
<dbReference type="InterPro" id="IPR000983">
    <property type="entry name" value="Bac_GSPG_pilin"/>
</dbReference>
<feature type="transmembrane region" description="Helical" evidence="10">
    <location>
        <begin position="6"/>
        <end position="29"/>
    </location>
</feature>
<evidence type="ECO:0000313" key="11">
    <source>
        <dbReference type="EMBL" id="RSU14586.1"/>
    </source>
</evidence>
<evidence type="ECO:0000256" key="3">
    <source>
        <dbReference type="ARBA" id="ARBA00022475"/>
    </source>
</evidence>
<keyword evidence="8" id="KW-0178">Competence</keyword>
<keyword evidence="3" id="KW-1003">Cell membrane</keyword>
<dbReference type="Gene3D" id="3.30.700.10">
    <property type="entry name" value="Glycoprotein, Type 4 Pilin"/>
    <property type="match status" value="1"/>
</dbReference>
<dbReference type="PRINTS" id="PR00813">
    <property type="entry name" value="BCTERIALGSPG"/>
</dbReference>
<comment type="subcellular location">
    <subcellularLocation>
        <location evidence="1">Cell membrane</location>
        <topology evidence="1">Single-pass membrane protein</topology>
    </subcellularLocation>
    <subcellularLocation>
        <location evidence="2">Cell surface</location>
    </subcellularLocation>
</comment>
<evidence type="ECO:0000256" key="4">
    <source>
        <dbReference type="ARBA" id="ARBA00022481"/>
    </source>
</evidence>
<evidence type="ECO:0000256" key="1">
    <source>
        <dbReference type="ARBA" id="ARBA00004162"/>
    </source>
</evidence>
<evidence type="ECO:0000256" key="8">
    <source>
        <dbReference type="ARBA" id="ARBA00023287"/>
    </source>
</evidence>
<keyword evidence="6 10" id="KW-1133">Transmembrane helix</keyword>
<dbReference type="GO" id="GO:0015628">
    <property type="term" value="P:protein secretion by the type II secretion system"/>
    <property type="evidence" value="ECO:0007669"/>
    <property type="project" value="InterPro"/>
</dbReference>
<gene>
    <name evidence="11" type="ORF">CBF27_00970</name>
</gene>
<accession>A0A430B2M9</accession>
<evidence type="ECO:0008006" key="13">
    <source>
        <dbReference type="Google" id="ProtNLM"/>
    </source>
</evidence>
<evidence type="ECO:0000256" key="10">
    <source>
        <dbReference type="SAM" id="Phobius"/>
    </source>
</evidence>
<dbReference type="InterPro" id="IPR045584">
    <property type="entry name" value="Pilin-like"/>
</dbReference>
<dbReference type="PIRSF" id="PIRSF029928">
    <property type="entry name" value="Late_competence_ComGC"/>
    <property type="match status" value="1"/>
</dbReference>